<dbReference type="PANTHER" id="PTHR22933">
    <property type="entry name" value="FI18007P1-RELATED"/>
    <property type="match status" value="1"/>
</dbReference>
<dbReference type="PROSITE" id="PS50940">
    <property type="entry name" value="CHIT_BIND_II"/>
    <property type="match status" value="1"/>
</dbReference>
<protein>
    <submittedName>
        <fullName evidence="3">Uncharacterized protein LOC100898776</fullName>
    </submittedName>
</protein>
<dbReference type="InterPro" id="IPR052976">
    <property type="entry name" value="Scoloptoxin-like"/>
</dbReference>
<dbReference type="InterPro" id="IPR002557">
    <property type="entry name" value="Chitin-bd_dom"/>
</dbReference>
<dbReference type="Pfam" id="PF01607">
    <property type="entry name" value="CBM_14"/>
    <property type="match status" value="1"/>
</dbReference>
<dbReference type="InterPro" id="IPR036508">
    <property type="entry name" value="Chitin-bd_dom_sf"/>
</dbReference>
<dbReference type="GO" id="GO:0005576">
    <property type="term" value="C:extracellular region"/>
    <property type="evidence" value="ECO:0007669"/>
    <property type="project" value="InterPro"/>
</dbReference>
<gene>
    <name evidence="3" type="primary">LOC100898776</name>
</gene>
<evidence type="ECO:0000313" key="3">
    <source>
        <dbReference type="RefSeq" id="XP_003740819.1"/>
    </source>
</evidence>
<accession>A0AAJ6QQS9</accession>
<keyword evidence="2" id="KW-1185">Reference proteome</keyword>
<evidence type="ECO:0000313" key="2">
    <source>
        <dbReference type="Proteomes" id="UP000694867"/>
    </source>
</evidence>
<dbReference type="Proteomes" id="UP000694867">
    <property type="component" value="Unplaced"/>
</dbReference>
<dbReference type="PANTHER" id="PTHR22933:SF43">
    <property type="entry name" value="LP10131P"/>
    <property type="match status" value="1"/>
</dbReference>
<proteinExistence type="predicted"/>
<name>A0AAJ6QQS9_9ACAR</name>
<dbReference type="SUPFAM" id="SSF57625">
    <property type="entry name" value="Invertebrate chitin-binding proteins"/>
    <property type="match status" value="1"/>
</dbReference>
<reference evidence="3" key="1">
    <citation type="submission" date="2025-08" db="UniProtKB">
        <authorList>
            <consortium name="RefSeq"/>
        </authorList>
    </citation>
    <scope>IDENTIFICATION</scope>
</reference>
<organism evidence="2 3">
    <name type="scientific">Galendromus occidentalis</name>
    <name type="common">western predatory mite</name>
    <dbReference type="NCBI Taxonomy" id="34638"/>
    <lineage>
        <taxon>Eukaryota</taxon>
        <taxon>Metazoa</taxon>
        <taxon>Ecdysozoa</taxon>
        <taxon>Arthropoda</taxon>
        <taxon>Chelicerata</taxon>
        <taxon>Arachnida</taxon>
        <taxon>Acari</taxon>
        <taxon>Parasitiformes</taxon>
        <taxon>Mesostigmata</taxon>
        <taxon>Gamasina</taxon>
        <taxon>Phytoseioidea</taxon>
        <taxon>Phytoseiidae</taxon>
        <taxon>Typhlodrominae</taxon>
        <taxon>Galendromus</taxon>
    </lineage>
</organism>
<dbReference type="AlphaFoldDB" id="A0AAJ6QQS9"/>
<sequence>MQISCSVLGLAAVIAWPLFSSVIAGRVRRQSPLKYDLPDGADLIVGPYTTNFRCPETYGFFADVENNCRLFHLCHPLPRDNGNSHAVPIQVQHYTFFCGNETIFDQLSLSCSYPEDSIPCENSPDFFYLNDNFGSEGPSVTDEDLARVQTLVAKYDQTALNK</sequence>
<evidence type="ECO:0000259" key="1">
    <source>
        <dbReference type="PROSITE" id="PS50940"/>
    </source>
</evidence>
<dbReference type="Gene3D" id="2.170.140.10">
    <property type="entry name" value="Chitin binding domain"/>
    <property type="match status" value="1"/>
</dbReference>
<dbReference type="SMART" id="SM00494">
    <property type="entry name" value="ChtBD2"/>
    <property type="match status" value="1"/>
</dbReference>
<dbReference type="GeneID" id="100898776"/>
<feature type="domain" description="Chitin-binding type-2" evidence="1">
    <location>
        <begin position="51"/>
        <end position="122"/>
    </location>
</feature>
<dbReference type="RefSeq" id="XP_003740819.1">
    <property type="nucleotide sequence ID" value="XM_003740771.2"/>
</dbReference>
<dbReference type="KEGG" id="goe:100898776"/>
<dbReference type="GO" id="GO:0008061">
    <property type="term" value="F:chitin binding"/>
    <property type="evidence" value="ECO:0007669"/>
    <property type="project" value="InterPro"/>
</dbReference>